<dbReference type="PANTHER" id="PTHR43047:SF72">
    <property type="entry name" value="OSMOSENSING HISTIDINE PROTEIN KINASE SLN1"/>
    <property type="match status" value="1"/>
</dbReference>
<dbReference type="Gene3D" id="1.10.287.130">
    <property type="match status" value="1"/>
</dbReference>
<dbReference type="Gene3D" id="3.30.450.20">
    <property type="entry name" value="PAS domain"/>
    <property type="match status" value="2"/>
</dbReference>
<dbReference type="InterPro" id="IPR036097">
    <property type="entry name" value="HisK_dim/P_sf"/>
</dbReference>
<dbReference type="EC" id="2.7.13.3" evidence="2"/>
<dbReference type="Proteomes" id="UP001303946">
    <property type="component" value="Chromosome"/>
</dbReference>
<dbReference type="SMART" id="SM00388">
    <property type="entry name" value="HisKA"/>
    <property type="match status" value="1"/>
</dbReference>
<evidence type="ECO:0000256" key="6">
    <source>
        <dbReference type="SAM" id="Coils"/>
    </source>
</evidence>
<proteinExistence type="predicted"/>
<dbReference type="Pfam" id="PF08447">
    <property type="entry name" value="PAS_3"/>
    <property type="match status" value="1"/>
</dbReference>
<dbReference type="InterPro" id="IPR004358">
    <property type="entry name" value="Sig_transdc_His_kin-like_C"/>
</dbReference>
<dbReference type="InterPro" id="IPR000700">
    <property type="entry name" value="PAS-assoc_C"/>
</dbReference>
<feature type="domain" description="PAC" evidence="8">
    <location>
        <begin position="224"/>
        <end position="276"/>
    </location>
</feature>
<dbReference type="CDD" id="cd00075">
    <property type="entry name" value="HATPase"/>
    <property type="match status" value="1"/>
</dbReference>
<dbReference type="InterPro" id="IPR013656">
    <property type="entry name" value="PAS_4"/>
</dbReference>
<evidence type="ECO:0000256" key="5">
    <source>
        <dbReference type="ARBA" id="ARBA00022777"/>
    </source>
</evidence>
<evidence type="ECO:0000259" key="7">
    <source>
        <dbReference type="PROSITE" id="PS50109"/>
    </source>
</evidence>
<keyword evidence="9" id="KW-0067">ATP-binding</keyword>
<dbReference type="EMBL" id="CP136336">
    <property type="protein sequence ID" value="WOB08720.1"/>
    <property type="molecule type" value="Genomic_DNA"/>
</dbReference>
<reference evidence="9 10" key="1">
    <citation type="submission" date="2023-10" db="EMBL/GenBank/DDBJ databases">
        <title>Bacteria for the degradation of biodegradable plastic PBAT(Polybutylene adipate terephthalate).</title>
        <authorList>
            <person name="Weon H.-Y."/>
            <person name="Yeon J."/>
        </authorList>
    </citation>
    <scope>NUCLEOTIDE SEQUENCE [LARGE SCALE GENOMIC DNA]</scope>
    <source>
        <strain evidence="9 10">SBD 7-3</strain>
    </source>
</reference>
<dbReference type="PRINTS" id="PR00344">
    <property type="entry name" value="BCTRLSENSOR"/>
</dbReference>
<dbReference type="SUPFAM" id="SSF47384">
    <property type="entry name" value="Homodimeric domain of signal transducing histidine kinase"/>
    <property type="match status" value="1"/>
</dbReference>
<evidence type="ECO:0000256" key="2">
    <source>
        <dbReference type="ARBA" id="ARBA00012438"/>
    </source>
</evidence>
<name>A0ABZ0CUT7_9BURK</name>
<gene>
    <name evidence="9" type="ORF">RXV79_01380</name>
</gene>
<dbReference type="Gene3D" id="2.10.70.100">
    <property type="match status" value="1"/>
</dbReference>
<dbReference type="PROSITE" id="PS50109">
    <property type="entry name" value="HIS_KIN"/>
    <property type="match status" value="1"/>
</dbReference>
<dbReference type="SMART" id="SM00091">
    <property type="entry name" value="PAS"/>
    <property type="match status" value="2"/>
</dbReference>
<dbReference type="NCBIfam" id="TIGR00229">
    <property type="entry name" value="sensory_box"/>
    <property type="match status" value="1"/>
</dbReference>
<dbReference type="PANTHER" id="PTHR43047">
    <property type="entry name" value="TWO-COMPONENT HISTIDINE PROTEIN KINASE"/>
    <property type="match status" value="1"/>
</dbReference>
<dbReference type="GO" id="GO:0005524">
    <property type="term" value="F:ATP binding"/>
    <property type="evidence" value="ECO:0007669"/>
    <property type="project" value="UniProtKB-KW"/>
</dbReference>
<evidence type="ECO:0000256" key="4">
    <source>
        <dbReference type="ARBA" id="ARBA00022679"/>
    </source>
</evidence>
<keyword evidence="6" id="KW-0175">Coiled coil</keyword>
<dbReference type="InterPro" id="IPR035965">
    <property type="entry name" value="PAS-like_dom_sf"/>
</dbReference>
<keyword evidence="4" id="KW-0808">Transferase</keyword>
<keyword evidence="10" id="KW-1185">Reference proteome</keyword>
<dbReference type="InterPro" id="IPR013655">
    <property type="entry name" value="PAS_fold_3"/>
</dbReference>
<dbReference type="InterPro" id="IPR005467">
    <property type="entry name" value="His_kinase_dom"/>
</dbReference>
<dbReference type="Gene3D" id="3.30.565.10">
    <property type="entry name" value="Histidine kinase-like ATPase, C-terminal domain"/>
    <property type="match status" value="1"/>
</dbReference>
<organism evidence="9 10">
    <name type="scientific">Piscinibacter gummiphilus</name>
    <dbReference type="NCBI Taxonomy" id="946333"/>
    <lineage>
        <taxon>Bacteria</taxon>
        <taxon>Pseudomonadati</taxon>
        <taxon>Pseudomonadota</taxon>
        <taxon>Betaproteobacteria</taxon>
        <taxon>Burkholderiales</taxon>
        <taxon>Sphaerotilaceae</taxon>
        <taxon>Piscinibacter</taxon>
    </lineage>
</organism>
<dbReference type="Pfam" id="PF00512">
    <property type="entry name" value="HisKA"/>
    <property type="match status" value="1"/>
</dbReference>
<dbReference type="Pfam" id="PF08448">
    <property type="entry name" value="PAS_4"/>
    <property type="match status" value="1"/>
</dbReference>
<evidence type="ECO:0000313" key="9">
    <source>
        <dbReference type="EMBL" id="WOB08720.1"/>
    </source>
</evidence>
<dbReference type="SUPFAM" id="SSF55874">
    <property type="entry name" value="ATPase domain of HSP90 chaperone/DNA topoisomerase II/histidine kinase"/>
    <property type="match status" value="1"/>
</dbReference>
<keyword evidence="5" id="KW-0418">Kinase</keyword>
<feature type="domain" description="Histidine kinase" evidence="7">
    <location>
        <begin position="293"/>
        <end position="509"/>
    </location>
</feature>
<dbReference type="SMART" id="SM00086">
    <property type="entry name" value="PAC"/>
    <property type="match status" value="2"/>
</dbReference>
<dbReference type="InterPro" id="IPR003661">
    <property type="entry name" value="HisK_dim/P_dom"/>
</dbReference>
<sequence>MSEDPFREGVAYHVRRLVDHVPSMLGYWDGDLRCRFANRAYERWFGAAPGSLVGTRLQDLLEPKVFAMNEPYARAALGGQEQMFERHVRSPGGDMRHIVAHYLPDMVDGRAVGFMVEVTDVTRLKEIEAALRAEVAEHQRALDLLRRSEAAMREAQRLGQIGSWEWDMASGRTRWSEQLYTIFGYDPGEPPPPADADRTQTYPPHSMALVQAAVVRTMKTGEPFALEVEYRRRGGGGGWIEARGEAVRDETGCITGLRGTVAEITVRRQMQDVRLARDVAEAASLNKTQFLSRVSHELRTPLNAILGFAQLFEIDLSLTEKHRAWGGLIRSSGQHMLDLIDEILDLSSAELGQLRMATARMDLAEIVRGCLVQLSQVAEAARIQLVDALPAQALPVHADPRRVRQVVHNLLSNAIKYGRAGGRVTVSARLGSSEVALRVQDDGIGMDATQLQRLFTPFDRLGAEATAVPGSGLGLALSRHLVELMGGRIDAQSRPGEGSLFTVTLPAAATPDDTSARPQSGA</sequence>
<protein>
    <recommendedName>
        <fullName evidence="2">histidine kinase</fullName>
        <ecNumber evidence="2">2.7.13.3</ecNumber>
    </recommendedName>
</protein>
<dbReference type="InterPro" id="IPR036890">
    <property type="entry name" value="HATPase_C_sf"/>
</dbReference>
<dbReference type="InterPro" id="IPR000014">
    <property type="entry name" value="PAS"/>
</dbReference>
<keyword evidence="3" id="KW-0597">Phosphoprotein</keyword>
<dbReference type="InterPro" id="IPR001610">
    <property type="entry name" value="PAC"/>
</dbReference>
<dbReference type="CDD" id="cd00082">
    <property type="entry name" value="HisKA"/>
    <property type="match status" value="1"/>
</dbReference>
<dbReference type="SUPFAM" id="SSF55785">
    <property type="entry name" value="PYP-like sensor domain (PAS domain)"/>
    <property type="match status" value="2"/>
</dbReference>
<dbReference type="SMART" id="SM00387">
    <property type="entry name" value="HATPase_c"/>
    <property type="match status" value="1"/>
</dbReference>
<comment type="catalytic activity">
    <reaction evidence="1">
        <text>ATP + protein L-histidine = ADP + protein N-phospho-L-histidine.</text>
        <dbReference type="EC" id="2.7.13.3"/>
    </reaction>
</comment>
<dbReference type="Pfam" id="PF02518">
    <property type="entry name" value="HATPase_c"/>
    <property type="match status" value="1"/>
</dbReference>
<dbReference type="RefSeq" id="WP_316701555.1">
    <property type="nucleotide sequence ID" value="NZ_CP136336.1"/>
</dbReference>
<evidence type="ECO:0000313" key="10">
    <source>
        <dbReference type="Proteomes" id="UP001303946"/>
    </source>
</evidence>
<dbReference type="InterPro" id="IPR003594">
    <property type="entry name" value="HATPase_dom"/>
</dbReference>
<dbReference type="PROSITE" id="PS50113">
    <property type="entry name" value="PAC"/>
    <property type="match status" value="1"/>
</dbReference>
<evidence type="ECO:0000256" key="1">
    <source>
        <dbReference type="ARBA" id="ARBA00000085"/>
    </source>
</evidence>
<keyword evidence="9" id="KW-0547">Nucleotide-binding</keyword>
<evidence type="ECO:0000256" key="3">
    <source>
        <dbReference type="ARBA" id="ARBA00022553"/>
    </source>
</evidence>
<accession>A0ABZ0CUT7</accession>
<feature type="coiled-coil region" evidence="6">
    <location>
        <begin position="121"/>
        <end position="148"/>
    </location>
</feature>
<evidence type="ECO:0000259" key="8">
    <source>
        <dbReference type="PROSITE" id="PS50113"/>
    </source>
</evidence>
<dbReference type="CDD" id="cd00130">
    <property type="entry name" value="PAS"/>
    <property type="match status" value="2"/>
</dbReference>